<protein>
    <submittedName>
        <fullName evidence="3">GMP synthase</fullName>
    </submittedName>
</protein>
<dbReference type="InterPro" id="IPR005232">
    <property type="entry name" value="LarE"/>
</dbReference>
<reference evidence="3 4" key="1">
    <citation type="submission" date="2014-12" db="EMBL/GenBank/DDBJ databases">
        <title>Genome assembly of Enhygromyxa salina DSM 15201.</title>
        <authorList>
            <person name="Sharma G."/>
            <person name="Subramanian S."/>
        </authorList>
    </citation>
    <scope>NUCLEOTIDE SEQUENCE [LARGE SCALE GENOMIC DNA]</scope>
    <source>
        <strain evidence="3 4">DSM 15201</strain>
    </source>
</reference>
<name>A0A0C1ZUK7_9BACT</name>
<dbReference type="Gene3D" id="3.40.50.620">
    <property type="entry name" value="HUPs"/>
    <property type="match status" value="1"/>
</dbReference>
<feature type="active site" description="Nucleophile and sulfur donor" evidence="1">
    <location>
        <position position="173"/>
    </location>
</feature>
<dbReference type="PIRSF" id="PIRSF006661">
    <property type="entry name" value="PP-lp_UCP006661"/>
    <property type="match status" value="1"/>
</dbReference>
<dbReference type="GO" id="GO:0016783">
    <property type="term" value="F:sulfurtransferase activity"/>
    <property type="evidence" value="ECO:0007669"/>
    <property type="project" value="InterPro"/>
</dbReference>
<evidence type="ECO:0000313" key="4">
    <source>
        <dbReference type="Proteomes" id="UP000031599"/>
    </source>
</evidence>
<dbReference type="PANTHER" id="PTHR43169:SF2">
    <property type="entry name" value="NAD_GMP SYNTHASE DOMAIN-CONTAINING PROTEIN"/>
    <property type="match status" value="1"/>
</dbReference>
<dbReference type="AlphaFoldDB" id="A0A0C1ZUK7"/>
<dbReference type="SUPFAM" id="SSF52402">
    <property type="entry name" value="Adenine nucleotide alpha hydrolases-like"/>
    <property type="match status" value="1"/>
</dbReference>
<evidence type="ECO:0000256" key="1">
    <source>
        <dbReference type="PIRSR" id="PIRSR006661-1"/>
    </source>
</evidence>
<dbReference type="RefSeq" id="WP_052553126.1">
    <property type="nucleotide sequence ID" value="NZ_JMCC02000067.1"/>
</dbReference>
<organism evidence="3 4">
    <name type="scientific">Enhygromyxa salina</name>
    <dbReference type="NCBI Taxonomy" id="215803"/>
    <lineage>
        <taxon>Bacteria</taxon>
        <taxon>Pseudomonadati</taxon>
        <taxon>Myxococcota</taxon>
        <taxon>Polyangia</taxon>
        <taxon>Nannocystales</taxon>
        <taxon>Nannocystaceae</taxon>
        <taxon>Enhygromyxa</taxon>
    </lineage>
</organism>
<accession>A0A0C1ZUK7</accession>
<dbReference type="InterPro" id="IPR052188">
    <property type="entry name" value="Ni-pincer_cofactor_biosynth"/>
</dbReference>
<dbReference type="CDD" id="cd01990">
    <property type="entry name" value="LarE-like"/>
    <property type="match status" value="1"/>
</dbReference>
<gene>
    <name evidence="3" type="ORF">DB30_06439</name>
</gene>
<evidence type="ECO:0000313" key="3">
    <source>
        <dbReference type="EMBL" id="KIG14713.1"/>
    </source>
</evidence>
<dbReference type="PANTHER" id="PTHR43169">
    <property type="entry name" value="EXSB FAMILY PROTEIN"/>
    <property type="match status" value="1"/>
</dbReference>
<sequence length="267" mass="28320">MTAALTRLEQVIRGYGPTITAFSGGVDSTLVAVVAARVHGERALAVTGVSSSLAGSEREHAVALAAELGLRHRLIDTHELDRPGYRQNAGDRCYHCKTELFERLTALARSEGFACVASGDNLDDLGGHRPGLLAAKQLAVRKPLVEAELGKAGIRELARLLGLPNHQKPASPCLASRVPAGTRVDPAVLARVEQAEAGVRALGFEGFRVRHHGELARIELPIADLERALSLRVEVIAAVKRAGYAIVTIDLAGFRSGSLNVLRSAGE</sequence>
<dbReference type="GO" id="GO:0004066">
    <property type="term" value="F:asparagine synthase (glutamine-hydrolyzing) activity"/>
    <property type="evidence" value="ECO:0007669"/>
    <property type="project" value="InterPro"/>
</dbReference>
<evidence type="ECO:0000259" key="2">
    <source>
        <dbReference type="Pfam" id="PF00733"/>
    </source>
</evidence>
<dbReference type="EMBL" id="JMCC02000067">
    <property type="protein sequence ID" value="KIG14713.1"/>
    <property type="molecule type" value="Genomic_DNA"/>
</dbReference>
<proteinExistence type="predicted"/>
<dbReference type="NCBIfam" id="TIGR00268">
    <property type="entry name" value="ATP-dependent sacrificial sulfur transferase LarE"/>
    <property type="match status" value="1"/>
</dbReference>
<feature type="domain" description="Asparagine synthetase" evidence="2">
    <location>
        <begin position="18"/>
        <end position="78"/>
    </location>
</feature>
<comment type="caution">
    <text evidence="3">The sequence shown here is derived from an EMBL/GenBank/DDBJ whole genome shotgun (WGS) entry which is preliminary data.</text>
</comment>
<dbReference type="Proteomes" id="UP000031599">
    <property type="component" value="Unassembled WGS sequence"/>
</dbReference>
<dbReference type="InterPro" id="IPR014729">
    <property type="entry name" value="Rossmann-like_a/b/a_fold"/>
</dbReference>
<dbReference type="Pfam" id="PF00733">
    <property type="entry name" value="Asn_synthase"/>
    <property type="match status" value="1"/>
</dbReference>
<dbReference type="GO" id="GO:0006529">
    <property type="term" value="P:asparagine biosynthetic process"/>
    <property type="evidence" value="ECO:0007669"/>
    <property type="project" value="InterPro"/>
</dbReference>
<dbReference type="InterPro" id="IPR001962">
    <property type="entry name" value="Asn_synthase"/>
</dbReference>